<reference evidence="4 5" key="1">
    <citation type="submission" date="2016-10" db="EMBL/GenBank/DDBJ databases">
        <authorList>
            <person name="de Groot N.N."/>
        </authorList>
    </citation>
    <scope>NUCLEOTIDE SEQUENCE [LARGE SCALE GENOMIC DNA]</scope>
    <source>
        <strain evidence="4 5">CGMCC 1.6493</strain>
    </source>
</reference>
<evidence type="ECO:0000259" key="3">
    <source>
        <dbReference type="SMART" id="SM00829"/>
    </source>
</evidence>
<dbReference type="PANTHER" id="PTHR48106">
    <property type="entry name" value="QUINONE OXIDOREDUCTASE PIG3-RELATED"/>
    <property type="match status" value="1"/>
</dbReference>
<dbReference type="InterPro" id="IPR002364">
    <property type="entry name" value="Quin_OxRdtase/zeta-crystal_CS"/>
</dbReference>
<dbReference type="EMBL" id="FPAQ01000015">
    <property type="protein sequence ID" value="SFT70717.1"/>
    <property type="molecule type" value="Genomic_DNA"/>
</dbReference>
<sequence>MSSERVPETMAAMLLTGHGDVDRLAYRTDVPVPAPARGEVLVKVTATAKNNTDRKAREGLYPTRDKGEVTSFAMGGSPTLTFPRIQGADVAGRVVAVGEGVPASRLGERGLLDFNLYPDGRRDLNLMPDYYGHGADGGFAEYLAVPADQFHHVPNPELADAELAAMGMCSYQTAYHMMTSARVAAGERVLVTGASGGVGTALIQLCRIVGAIPYAVSQLDKADALLALGAEAVIDRGDLPSFVDRVLEATEGAPIDAVMDLVGGEMTGRFIDTMIVDMARRASYPRLSIAGASGGNVSELMWTRIYLYQVQIFGVSHGTREEAEQLMAWIRDGRLKPVLHAAFKLSELHAAERYFVNRGSGYLGKIVIVPDAEWAEHGARFALEEPA</sequence>
<keyword evidence="1" id="KW-0521">NADP</keyword>
<dbReference type="SUPFAM" id="SSF50129">
    <property type="entry name" value="GroES-like"/>
    <property type="match status" value="1"/>
</dbReference>
<protein>
    <submittedName>
        <fullName evidence="4">NADPH:quinone reductase</fullName>
    </submittedName>
</protein>
<dbReference type="GO" id="GO:0016651">
    <property type="term" value="F:oxidoreductase activity, acting on NAD(P)H"/>
    <property type="evidence" value="ECO:0007669"/>
    <property type="project" value="TreeGrafter"/>
</dbReference>
<dbReference type="GO" id="GO:0008270">
    <property type="term" value="F:zinc ion binding"/>
    <property type="evidence" value="ECO:0007669"/>
    <property type="project" value="InterPro"/>
</dbReference>
<evidence type="ECO:0000313" key="4">
    <source>
        <dbReference type="EMBL" id="SFT70717.1"/>
    </source>
</evidence>
<dbReference type="PROSITE" id="PS01162">
    <property type="entry name" value="QOR_ZETA_CRYSTAL"/>
    <property type="match status" value="1"/>
</dbReference>
<organism evidence="4 5">
    <name type="scientific">Halomonas saccharevitans</name>
    <dbReference type="NCBI Taxonomy" id="416872"/>
    <lineage>
        <taxon>Bacteria</taxon>
        <taxon>Pseudomonadati</taxon>
        <taxon>Pseudomonadota</taxon>
        <taxon>Gammaproteobacteria</taxon>
        <taxon>Oceanospirillales</taxon>
        <taxon>Halomonadaceae</taxon>
        <taxon>Halomonas</taxon>
    </lineage>
</organism>
<dbReference type="Pfam" id="PF08240">
    <property type="entry name" value="ADH_N"/>
    <property type="match status" value="1"/>
</dbReference>
<gene>
    <name evidence="4" type="ORF">SAMN04487956_11569</name>
</gene>
<proteinExistence type="predicted"/>
<evidence type="ECO:0000256" key="1">
    <source>
        <dbReference type="ARBA" id="ARBA00022857"/>
    </source>
</evidence>
<feature type="domain" description="Enoyl reductase (ER)" evidence="3">
    <location>
        <begin position="19"/>
        <end position="368"/>
    </location>
</feature>
<dbReference type="GO" id="GO:0070402">
    <property type="term" value="F:NADPH binding"/>
    <property type="evidence" value="ECO:0007669"/>
    <property type="project" value="TreeGrafter"/>
</dbReference>
<evidence type="ECO:0000313" key="5">
    <source>
        <dbReference type="Proteomes" id="UP000199594"/>
    </source>
</evidence>
<dbReference type="InterPro" id="IPR036291">
    <property type="entry name" value="NAD(P)-bd_dom_sf"/>
</dbReference>
<dbReference type="Pfam" id="PF00107">
    <property type="entry name" value="ADH_zinc_N"/>
    <property type="match status" value="1"/>
</dbReference>
<dbReference type="InterPro" id="IPR020843">
    <property type="entry name" value="ER"/>
</dbReference>
<name>A0A1I7A744_9GAMM</name>
<dbReference type="InterPro" id="IPR013149">
    <property type="entry name" value="ADH-like_C"/>
</dbReference>
<dbReference type="PANTHER" id="PTHR48106:SF18">
    <property type="entry name" value="QUINONE OXIDOREDUCTASE PIG3"/>
    <property type="match status" value="1"/>
</dbReference>
<dbReference type="AlphaFoldDB" id="A0A1I7A744"/>
<dbReference type="InterPro" id="IPR011032">
    <property type="entry name" value="GroES-like_sf"/>
</dbReference>
<keyword evidence="2" id="KW-0560">Oxidoreductase</keyword>
<dbReference type="InterPro" id="IPR013154">
    <property type="entry name" value="ADH-like_N"/>
</dbReference>
<dbReference type="Gene3D" id="3.90.180.10">
    <property type="entry name" value="Medium-chain alcohol dehydrogenases, catalytic domain"/>
    <property type="match status" value="1"/>
</dbReference>
<dbReference type="Gene3D" id="3.40.50.720">
    <property type="entry name" value="NAD(P)-binding Rossmann-like Domain"/>
    <property type="match status" value="1"/>
</dbReference>
<dbReference type="Proteomes" id="UP000199594">
    <property type="component" value="Unassembled WGS sequence"/>
</dbReference>
<evidence type="ECO:0000256" key="2">
    <source>
        <dbReference type="ARBA" id="ARBA00023002"/>
    </source>
</evidence>
<dbReference type="SUPFAM" id="SSF51735">
    <property type="entry name" value="NAD(P)-binding Rossmann-fold domains"/>
    <property type="match status" value="1"/>
</dbReference>
<dbReference type="SMART" id="SM00829">
    <property type="entry name" value="PKS_ER"/>
    <property type="match status" value="1"/>
</dbReference>
<accession>A0A1I7A744</accession>